<protein>
    <recommendedName>
        <fullName evidence="3">F-box domain-containing protein</fullName>
    </recommendedName>
</protein>
<evidence type="ECO:0000313" key="1">
    <source>
        <dbReference type="EMBL" id="CCA74157.1"/>
    </source>
</evidence>
<dbReference type="OrthoDB" id="3266451at2759"/>
<dbReference type="Proteomes" id="UP000007148">
    <property type="component" value="Unassembled WGS sequence"/>
</dbReference>
<accession>G4TS64</accession>
<dbReference type="InParanoid" id="G4TS64"/>
<organism evidence="1 2">
    <name type="scientific">Serendipita indica (strain DSM 11827)</name>
    <name type="common">Root endophyte fungus</name>
    <name type="synonym">Piriformospora indica</name>
    <dbReference type="NCBI Taxonomy" id="1109443"/>
    <lineage>
        <taxon>Eukaryota</taxon>
        <taxon>Fungi</taxon>
        <taxon>Dikarya</taxon>
        <taxon>Basidiomycota</taxon>
        <taxon>Agaricomycotina</taxon>
        <taxon>Agaricomycetes</taxon>
        <taxon>Sebacinales</taxon>
        <taxon>Serendipitaceae</taxon>
        <taxon>Serendipita</taxon>
    </lineage>
</organism>
<evidence type="ECO:0008006" key="3">
    <source>
        <dbReference type="Google" id="ProtNLM"/>
    </source>
</evidence>
<comment type="caution">
    <text evidence="1">The sequence shown here is derived from an EMBL/GenBank/DDBJ whole genome shotgun (WGS) entry which is preliminary data.</text>
</comment>
<name>G4TS64_SERID</name>
<dbReference type="AlphaFoldDB" id="G4TS64"/>
<proteinExistence type="predicted"/>
<reference evidence="1 2" key="1">
    <citation type="journal article" date="2011" name="PLoS Pathog.">
        <title>Endophytic Life Strategies Decoded by Genome and Transcriptome Analyses of the Mutualistic Root Symbiont Piriformospora indica.</title>
        <authorList>
            <person name="Zuccaro A."/>
            <person name="Lahrmann U."/>
            <person name="Guldener U."/>
            <person name="Langen G."/>
            <person name="Pfiffi S."/>
            <person name="Biedenkopf D."/>
            <person name="Wong P."/>
            <person name="Samans B."/>
            <person name="Grimm C."/>
            <person name="Basiewicz M."/>
            <person name="Murat C."/>
            <person name="Martin F."/>
            <person name="Kogel K.H."/>
        </authorList>
    </citation>
    <scope>NUCLEOTIDE SEQUENCE [LARGE SCALE GENOMIC DNA]</scope>
    <source>
        <strain evidence="1 2">DSM 11827</strain>
    </source>
</reference>
<dbReference type="EMBL" id="CAFZ01000284">
    <property type="protein sequence ID" value="CCA74157.1"/>
    <property type="molecule type" value="Genomic_DNA"/>
</dbReference>
<dbReference type="SUPFAM" id="SSF52047">
    <property type="entry name" value="RNI-like"/>
    <property type="match status" value="1"/>
</dbReference>
<evidence type="ECO:0000313" key="2">
    <source>
        <dbReference type="Proteomes" id="UP000007148"/>
    </source>
</evidence>
<sequence length="466" mass="52008">MSARPTSKIYSILKPKWLQERSSSKRYFANAQCAPIFRLPTEVLAEIFAFAVEGDEFRETPRPNQRVCETLSRTCSHFRAILLDMPAAWIVDISLDWSPSTLSKYLEIMLSRVSGSPLRVVLRDGHQSAKAALLRVLSEALRKAKIDRIESARLFLGRMDMAYFPQVFLDLLPVAPRSLTLHALASPPTRGIFKRTKRTSYKVFVIPPGPMISAVESIQVIDALLNIGVDVHSETPMALRSLKVLQTPEESMPAVRCGLIFGTFLGRCTHLETLVFHGRLFWWAPPFDTPSTSPLKELYIAEFDSDTILHSLSVGTSFPSLTKFGVSGYKPSLLLPFLLSNPSISDLSLPYIAQGMRSSLRQITKLTISSKGLHTLFLMGEDDSRTFTALEELIIDCREKEASQIELETLIETRVTSPILHGYERPLSSISLLRPSTWGAPTSELSPYISPNSGHLTKDLIHGHSI</sequence>
<dbReference type="HOGENOM" id="CLU_584099_0_0_1"/>
<gene>
    <name evidence="1" type="ORF">PIIN_08110</name>
</gene>
<keyword evidence="2" id="KW-1185">Reference proteome</keyword>